<dbReference type="Proteomes" id="UP001447842">
    <property type="component" value="Chromosome"/>
</dbReference>
<name>A0ABZ3HC53_9BACT</name>
<reference evidence="1 2" key="1">
    <citation type="submission" date="2024-03" db="EMBL/GenBank/DDBJ databases">
        <title>Sulfurimonas sp. HSL3-1.</title>
        <authorList>
            <person name="Wang S."/>
        </authorList>
    </citation>
    <scope>NUCLEOTIDE SEQUENCE [LARGE SCALE GENOMIC DNA]</scope>
    <source>
        <strain evidence="1 2">HSL3-1</strain>
    </source>
</reference>
<gene>
    <name evidence="1" type="ORF">WCY31_00675</name>
</gene>
<sequence>MEQFLALFTPQPGYKILDITAHSDALTAALLQRLGPVNGRLSLAQYPGEHLPLPEGTGATLQQQTVPDFAKPFRALPRDNDIVFIRDVLHRHSQPERILRAIYTTLANAAEVIIVTETGAADTDAQLALLERADFRAGNVIEEVAEGVTVVMGKKMHMWGNGL</sequence>
<evidence type="ECO:0000313" key="2">
    <source>
        <dbReference type="Proteomes" id="UP001447842"/>
    </source>
</evidence>
<dbReference type="Gene3D" id="3.40.50.150">
    <property type="entry name" value="Vaccinia Virus protein VP39"/>
    <property type="match status" value="1"/>
</dbReference>
<dbReference type="InterPro" id="IPR029063">
    <property type="entry name" value="SAM-dependent_MTases_sf"/>
</dbReference>
<accession>A0ABZ3HC53</accession>
<keyword evidence="2" id="KW-1185">Reference proteome</keyword>
<proteinExistence type="predicted"/>
<dbReference type="SUPFAM" id="SSF53335">
    <property type="entry name" value="S-adenosyl-L-methionine-dependent methyltransferases"/>
    <property type="match status" value="1"/>
</dbReference>
<dbReference type="EMBL" id="CP147920">
    <property type="protein sequence ID" value="XAU15231.1"/>
    <property type="molecule type" value="Genomic_DNA"/>
</dbReference>
<protein>
    <recommendedName>
        <fullName evidence="3">Class I SAM-dependent methyltransferase</fullName>
    </recommendedName>
</protein>
<organism evidence="1 2">
    <name type="scientific">Sulfurimonas diazotrophicus</name>
    <dbReference type="NCBI Taxonomy" id="3131939"/>
    <lineage>
        <taxon>Bacteria</taxon>
        <taxon>Pseudomonadati</taxon>
        <taxon>Campylobacterota</taxon>
        <taxon>Epsilonproteobacteria</taxon>
        <taxon>Campylobacterales</taxon>
        <taxon>Sulfurimonadaceae</taxon>
        <taxon>Sulfurimonas</taxon>
    </lineage>
</organism>
<dbReference type="RefSeq" id="WP_345970310.1">
    <property type="nucleotide sequence ID" value="NZ_CP147920.1"/>
</dbReference>
<evidence type="ECO:0008006" key="3">
    <source>
        <dbReference type="Google" id="ProtNLM"/>
    </source>
</evidence>
<evidence type="ECO:0000313" key="1">
    <source>
        <dbReference type="EMBL" id="XAU15231.1"/>
    </source>
</evidence>